<evidence type="ECO:0000256" key="6">
    <source>
        <dbReference type="SAM" id="Phobius"/>
    </source>
</evidence>
<comment type="subcellular location">
    <subcellularLocation>
        <location evidence="1">Cell membrane</location>
        <topology evidence="1">Multi-pass membrane protein</topology>
    </subcellularLocation>
</comment>
<feature type="transmembrane region" description="Helical" evidence="6">
    <location>
        <begin position="332"/>
        <end position="351"/>
    </location>
</feature>
<dbReference type="RefSeq" id="WP_039634814.1">
    <property type="nucleotide sequence ID" value="NZ_AYSO01000018.1"/>
</dbReference>
<protein>
    <submittedName>
        <fullName evidence="8">Na+/H+ antiporter family protein</fullName>
    </submittedName>
</protein>
<sequence length="476" mass="50602">MSYGIFTLLPSLISIMLALITKQVLISLFAGIYIGELILSGGALLPSLNASLERIISVFSEGWTTKTIIFCIFVGSIITLIQISGGVEGFVDYLTAKTQTVKSRKASMMLGYIVGIVIFIESTITCLVSGAIARPITDKYNVSREKLAYIVDSTSAPMCSILPFNSWGATLLGVISAQIAAGVISGNPVRILGKSLLFNFYSVITILSVAFYILTDKDFGPMKSAETRAKTTGAVIREGSTPLISDDVTEIPTKEGIKPNMWNMILPLIVLIGMIPLGLYITGNGNTLNGSGSTAVFWAVFATIVFCGILYKIKGIMNLNEFMNYTFKGASGMLQVASILVFAFAIGNVVGDLKTGEFIASTLSGKINPSLVPTLIFVFSSIIAFSTGTSFGTFAIMTPIAVSMHAGLNANLYLCIGAVISGGVMGDHCSPISDTTIVSSMATACDHIDHVKTQLPYALLNGAISFVLYIIFGFIL</sequence>
<dbReference type="PANTHER" id="PTHR43478">
    <property type="entry name" value="NA+/H+ ANTIPORTER-RELATED"/>
    <property type="match status" value="1"/>
</dbReference>
<evidence type="ECO:0000256" key="4">
    <source>
        <dbReference type="ARBA" id="ARBA00022989"/>
    </source>
</evidence>
<dbReference type="Proteomes" id="UP000031366">
    <property type="component" value="Unassembled WGS sequence"/>
</dbReference>
<gene>
    <name evidence="8" type="ORF">U732_2455</name>
</gene>
<dbReference type="InterPro" id="IPR018461">
    <property type="entry name" value="Na/H_Antiport_NhaC-like_C"/>
</dbReference>
<evidence type="ECO:0000313" key="8">
    <source>
        <dbReference type="EMBL" id="KIE45832.1"/>
    </source>
</evidence>
<evidence type="ECO:0000313" key="9">
    <source>
        <dbReference type="Proteomes" id="UP000031366"/>
    </source>
</evidence>
<evidence type="ECO:0000256" key="2">
    <source>
        <dbReference type="ARBA" id="ARBA00022475"/>
    </source>
</evidence>
<keyword evidence="4 6" id="KW-1133">Transmembrane helix</keyword>
<dbReference type="AlphaFoldDB" id="A0A0C1QXV3"/>
<evidence type="ECO:0000259" key="7">
    <source>
        <dbReference type="Pfam" id="PF03553"/>
    </source>
</evidence>
<dbReference type="OrthoDB" id="9762978at2"/>
<name>A0A0C1QXV3_9CLOT</name>
<evidence type="ECO:0000256" key="5">
    <source>
        <dbReference type="ARBA" id="ARBA00023136"/>
    </source>
</evidence>
<evidence type="ECO:0000256" key="1">
    <source>
        <dbReference type="ARBA" id="ARBA00004651"/>
    </source>
</evidence>
<organism evidence="8 9">
    <name type="scientific">Clostridium argentinense CDC 2741</name>
    <dbReference type="NCBI Taxonomy" id="1418104"/>
    <lineage>
        <taxon>Bacteria</taxon>
        <taxon>Bacillati</taxon>
        <taxon>Bacillota</taxon>
        <taxon>Clostridia</taxon>
        <taxon>Eubacteriales</taxon>
        <taxon>Clostridiaceae</taxon>
        <taxon>Clostridium</taxon>
    </lineage>
</organism>
<keyword evidence="9" id="KW-1185">Reference proteome</keyword>
<feature type="transmembrane region" description="Helical" evidence="6">
    <location>
        <begin position="112"/>
        <end position="133"/>
    </location>
</feature>
<feature type="domain" description="Na+/H+ antiporter NhaC-like C-terminal" evidence="7">
    <location>
        <begin position="159"/>
        <end position="474"/>
    </location>
</feature>
<dbReference type="EMBL" id="AYSO01000018">
    <property type="protein sequence ID" value="KIE45832.1"/>
    <property type="molecule type" value="Genomic_DNA"/>
</dbReference>
<feature type="transmembrane region" description="Helical" evidence="6">
    <location>
        <begin position="67"/>
        <end position="91"/>
    </location>
</feature>
<proteinExistence type="predicted"/>
<keyword evidence="5 6" id="KW-0472">Membrane</keyword>
<dbReference type="GO" id="GO:0005886">
    <property type="term" value="C:plasma membrane"/>
    <property type="evidence" value="ECO:0007669"/>
    <property type="project" value="UniProtKB-SubCell"/>
</dbReference>
<dbReference type="PANTHER" id="PTHR43478:SF1">
    <property type="entry name" value="NA+_H+ ANTIPORTER NHAC-LIKE C-TERMINAL DOMAIN-CONTAINING PROTEIN"/>
    <property type="match status" value="1"/>
</dbReference>
<feature type="transmembrane region" description="Helical" evidence="6">
    <location>
        <begin position="295"/>
        <end position="311"/>
    </location>
</feature>
<feature type="transmembrane region" description="Helical" evidence="6">
    <location>
        <begin position="371"/>
        <end position="396"/>
    </location>
</feature>
<evidence type="ECO:0000256" key="3">
    <source>
        <dbReference type="ARBA" id="ARBA00022692"/>
    </source>
</evidence>
<comment type="caution">
    <text evidence="8">The sequence shown here is derived from an EMBL/GenBank/DDBJ whole genome shotgun (WGS) entry which is preliminary data.</text>
</comment>
<accession>A0A0C1QXV3</accession>
<dbReference type="STRING" id="29341.RSJ17_02695"/>
<feature type="transmembrane region" description="Helical" evidence="6">
    <location>
        <begin position="196"/>
        <end position="214"/>
    </location>
</feature>
<feature type="transmembrane region" description="Helical" evidence="6">
    <location>
        <begin position="264"/>
        <end position="283"/>
    </location>
</feature>
<keyword evidence="2" id="KW-1003">Cell membrane</keyword>
<dbReference type="Pfam" id="PF03553">
    <property type="entry name" value="Na_H_antiporter"/>
    <property type="match status" value="1"/>
</dbReference>
<reference evidence="8 9" key="1">
    <citation type="journal article" date="2015" name="Infect. Genet. Evol.">
        <title>Genomic sequences of six botulinum neurotoxin-producing strains representing three clostridial species illustrate the mobility and diversity of botulinum neurotoxin genes.</title>
        <authorList>
            <person name="Smith T.J."/>
            <person name="Hill K.K."/>
            <person name="Xie G."/>
            <person name="Foley B.T."/>
            <person name="Williamson C.H."/>
            <person name="Foster J.T."/>
            <person name="Johnson S.L."/>
            <person name="Chertkov O."/>
            <person name="Teshima H."/>
            <person name="Gibbons H.S."/>
            <person name="Johnsky L.A."/>
            <person name="Karavis M.A."/>
            <person name="Smith L.A."/>
        </authorList>
    </citation>
    <scope>NUCLEOTIDE SEQUENCE [LARGE SCALE GENOMIC DNA]</scope>
    <source>
        <strain evidence="8 9">CDC 2741</strain>
    </source>
</reference>
<feature type="transmembrane region" description="Helical" evidence="6">
    <location>
        <begin position="457"/>
        <end position="475"/>
    </location>
</feature>
<keyword evidence="3 6" id="KW-0812">Transmembrane</keyword>